<dbReference type="Pfam" id="PF24758">
    <property type="entry name" value="LRR_At5g56370"/>
    <property type="match status" value="1"/>
</dbReference>
<dbReference type="STRING" id="200361.A0A453HP02"/>
<reference evidence="4" key="3">
    <citation type="journal article" date="2017" name="Nature">
        <title>Genome sequence of the progenitor of the wheat D genome Aegilops tauschii.</title>
        <authorList>
            <person name="Luo M.C."/>
            <person name="Gu Y.Q."/>
            <person name="Puiu D."/>
            <person name="Wang H."/>
            <person name="Twardziok S.O."/>
            <person name="Deal K.R."/>
            <person name="Huo N."/>
            <person name="Zhu T."/>
            <person name="Wang L."/>
            <person name="Wang Y."/>
            <person name="McGuire P.E."/>
            <person name="Liu S."/>
            <person name="Long H."/>
            <person name="Ramasamy R.K."/>
            <person name="Rodriguez J.C."/>
            <person name="Van S.L."/>
            <person name="Yuan L."/>
            <person name="Wang Z."/>
            <person name="Xia Z."/>
            <person name="Xiao L."/>
            <person name="Anderson O.D."/>
            <person name="Ouyang S."/>
            <person name="Liang Y."/>
            <person name="Zimin A.V."/>
            <person name="Pertea G."/>
            <person name="Qi P."/>
            <person name="Bennetzen J.L."/>
            <person name="Dai X."/>
            <person name="Dawson M.W."/>
            <person name="Muller H.G."/>
            <person name="Kugler K."/>
            <person name="Rivarola-Duarte L."/>
            <person name="Spannagl M."/>
            <person name="Mayer K.F.X."/>
            <person name="Lu F.H."/>
            <person name="Bevan M.W."/>
            <person name="Leroy P."/>
            <person name="Li P."/>
            <person name="You F.M."/>
            <person name="Sun Q."/>
            <person name="Liu Z."/>
            <person name="Lyons E."/>
            <person name="Wicker T."/>
            <person name="Salzberg S.L."/>
            <person name="Devos K.M."/>
            <person name="Dvorak J."/>
        </authorList>
    </citation>
    <scope>NUCLEOTIDE SEQUENCE [LARGE SCALE GENOMIC DNA]</scope>
    <source>
        <strain evidence="4">cv. AL8/78</strain>
    </source>
</reference>
<reference evidence="5" key="1">
    <citation type="journal article" date="2014" name="Science">
        <title>Ancient hybridizations among the ancestral genomes of bread wheat.</title>
        <authorList>
            <consortium name="International Wheat Genome Sequencing Consortium,"/>
            <person name="Marcussen T."/>
            <person name="Sandve S.R."/>
            <person name="Heier L."/>
            <person name="Spannagl M."/>
            <person name="Pfeifer M."/>
            <person name="Jakobsen K.S."/>
            <person name="Wulff B.B."/>
            <person name="Steuernagel B."/>
            <person name="Mayer K.F."/>
            <person name="Olsen O.A."/>
        </authorList>
    </citation>
    <scope>NUCLEOTIDE SEQUENCE [LARGE SCALE GENOMIC DNA]</scope>
    <source>
        <strain evidence="5">cv. AL8/78</strain>
    </source>
</reference>
<evidence type="ECO:0000313" key="4">
    <source>
        <dbReference type="EnsemblPlants" id="AET4Gv20251400.3"/>
    </source>
</evidence>
<protein>
    <recommendedName>
        <fullName evidence="6">F-box domain-containing protein</fullName>
    </recommendedName>
</protein>
<dbReference type="InterPro" id="IPR036047">
    <property type="entry name" value="F-box-like_dom_sf"/>
</dbReference>
<evidence type="ECO:0000259" key="1">
    <source>
        <dbReference type="Pfam" id="PF00646"/>
    </source>
</evidence>
<evidence type="ECO:0000259" key="2">
    <source>
        <dbReference type="Pfam" id="PF08387"/>
    </source>
</evidence>
<dbReference type="PANTHER" id="PTHR32141:SF171">
    <property type="entry name" value="F-BOX DOMAIN-CONTAINING PROTEIN"/>
    <property type="match status" value="1"/>
</dbReference>
<feature type="domain" description="F-box" evidence="1">
    <location>
        <begin position="110"/>
        <end position="147"/>
    </location>
</feature>
<accession>A0A453HP02</accession>
<sequence>KTPFTLEKKIPSLPPFLLDSTPVHREHALPKTLVPAAALPATAMDTRVPPVPMDPATAERLRRDGHDPDEMEAVFARVLSRIHFALPDQSVSVDARLFGLLPHDSVDCVSRLPDVLLRNIVSRLPVKDGARTAALSRRWRGVWRSAPLVLVDSHILPAGTAAARADARRVTSAVSRILDAHPGPFRCVHLTSSHMEDFPGLLARWLQILAVKGIQDLVLVNRPWALDFVIPSTFLGMTTLTRLYLGLWKFPDTAGVRRSTCFPNLLELGLCCVFMESKDLDFILDRSPVLEKLCVHGNLFKLSLCLVSQSLRCVKITGSFFEEIALVDAPCLERLILTGCWTRGAVCTKVKIGHAPKLHSLGYMDPGSHVLEFGNTVIKAGTKVSPSTMVPSVRVLALEVRCGVRNDVKMIPTVLRCFPNVETLHIMSGKTGQPSGKHNLKFWNESGTIECISSRINLLVFHDFRGDRSELAFLKFFFESALVLKHVVIVLANAWFTSMEDMHSKVNPLRSMKRASAGSKIMVTGCSDAEDGGMGNFKRAPGSSIGDPFVNF</sequence>
<feature type="domain" description="F-box/LRR-repeat protein 15/At3g58940/PEG3-like LRR" evidence="3">
    <location>
        <begin position="202"/>
        <end position="426"/>
    </location>
</feature>
<reference evidence="4" key="4">
    <citation type="submission" date="2019-03" db="UniProtKB">
        <authorList>
            <consortium name="EnsemblPlants"/>
        </authorList>
    </citation>
    <scope>IDENTIFICATION</scope>
</reference>
<dbReference type="InterPro" id="IPR001810">
    <property type="entry name" value="F-box_dom"/>
</dbReference>
<dbReference type="SUPFAM" id="SSF81383">
    <property type="entry name" value="F-box domain"/>
    <property type="match status" value="1"/>
</dbReference>
<dbReference type="Gene3D" id="1.20.1280.50">
    <property type="match status" value="1"/>
</dbReference>
<dbReference type="AlphaFoldDB" id="A0A453HP02"/>
<reference evidence="4" key="5">
    <citation type="journal article" date="2021" name="G3 (Bethesda)">
        <title>Aegilops tauschii genome assembly Aet v5.0 features greater sequence contiguity and improved annotation.</title>
        <authorList>
            <person name="Wang L."/>
            <person name="Zhu T."/>
            <person name="Rodriguez J.C."/>
            <person name="Deal K.R."/>
            <person name="Dubcovsky J."/>
            <person name="McGuire P.E."/>
            <person name="Lux T."/>
            <person name="Spannagl M."/>
            <person name="Mayer K.F.X."/>
            <person name="Baldrich P."/>
            <person name="Meyers B.C."/>
            <person name="Huo N."/>
            <person name="Gu Y.Q."/>
            <person name="Zhou H."/>
            <person name="Devos K.M."/>
            <person name="Bennetzen J.L."/>
            <person name="Unver T."/>
            <person name="Budak H."/>
            <person name="Gulick P.J."/>
            <person name="Galiba G."/>
            <person name="Kalapos B."/>
            <person name="Nelson D.R."/>
            <person name="Li P."/>
            <person name="You F.M."/>
            <person name="Luo M.C."/>
            <person name="Dvorak J."/>
        </authorList>
    </citation>
    <scope>NUCLEOTIDE SEQUENCE [LARGE SCALE GENOMIC DNA]</scope>
    <source>
        <strain evidence="4">cv. AL8/78</strain>
    </source>
</reference>
<dbReference type="InterPro" id="IPR055411">
    <property type="entry name" value="LRR_FXL15/At3g58940/PEG3-like"/>
</dbReference>
<dbReference type="Pfam" id="PF08387">
    <property type="entry name" value="FBD"/>
    <property type="match status" value="1"/>
</dbReference>
<dbReference type="Proteomes" id="UP000015105">
    <property type="component" value="Chromosome 4D"/>
</dbReference>
<feature type="domain" description="FBD" evidence="2">
    <location>
        <begin position="445"/>
        <end position="489"/>
    </location>
</feature>
<organism evidence="4 5">
    <name type="scientific">Aegilops tauschii subsp. strangulata</name>
    <name type="common">Goatgrass</name>
    <dbReference type="NCBI Taxonomy" id="200361"/>
    <lineage>
        <taxon>Eukaryota</taxon>
        <taxon>Viridiplantae</taxon>
        <taxon>Streptophyta</taxon>
        <taxon>Embryophyta</taxon>
        <taxon>Tracheophyta</taxon>
        <taxon>Spermatophyta</taxon>
        <taxon>Magnoliopsida</taxon>
        <taxon>Liliopsida</taxon>
        <taxon>Poales</taxon>
        <taxon>Poaceae</taxon>
        <taxon>BOP clade</taxon>
        <taxon>Pooideae</taxon>
        <taxon>Triticodae</taxon>
        <taxon>Triticeae</taxon>
        <taxon>Triticinae</taxon>
        <taxon>Aegilops</taxon>
    </lineage>
</organism>
<proteinExistence type="predicted"/>
<dbReference type="PANTHER" id="PTHR32141">
    <property type="match status" value="1"/>
</dbReference>
<evidence type="ECO:0000259" key="3">
    <source>
        <dbReference type="Pfam" id="PF24758"/>
    </source>
</evidence>
<dbReference type="Gramene" id="AET4Gv20251400.3">
    <property type="protein sequence ID" value="AET4Gv20251400.3"/>
    <property type="gene ID" value="AET4Gv20251400"/>
</dbReference>
<dbReference type="Gene3D" id="3.80.10.10">
    <property type="entry name" value="Ribonuclease Inhibitor"/>
    <property type="match status" value="1"/>
</dbReference>
<keyword evidence="5" id="KW-1185">Reference proteome</keyword>
<dbReference type="Pfam" id="PF00646">
    <property type="entry name" value="F-box"/>
    <property type="match status" value="1"/>
</dbReference>
<evidence type="ECO:0008006" key="6">
    <source>
        <dbReference type="Google" id="ProtNLM"/>
    </source>
</evidence>
<evidence type="ECO:0000313" key="5">
    <source>
        <dbReference type="Proteomes" id="UP000015105"/>
    </source>
</evidence>
<dbReference type="CDD" id="cd22160">
    <property type="entry name" value="F-box_AtFBL13-like"/>
    <property type="match status" value="1"/>
</dbReference>
<reference evidence="5" key="2">
    <citation type="journal article" date="2017" name="Nat. Plants">
        <title>The Aegilops tauschii genome reveals multiple impacts of transposons.</title>
        <authorList>
            <person name="Zhao G."/>
            <person name="Zou C."/>
            <person name="Li K."/>
            <person name="Wang K."/>
            <person name="Li T."/>
            <person name="Gao L."/>
            <person name="Zhang X."/>
            <person name="Wang H."/>
            <person name="Yang Z."/>
            <person name="Liu X."/>
            <person name="Jiang W."/>
            <person name="Mao L."/>
            <person name="Kong X."/>
            <person name="Jiao Y."/>
            <person name="Jia J."/>
        </authorList>
    </citation>
    <scope>NUCLEOTIDE SEQUENCE [LARGE SCALE GENOMIC DNA]</scope>
    <source>
        <strain evidence="5">cv. AL8/78</strain>
    </source>
</reference>
<dbReference type="EnsemblPlants" id="AET4Gv20251400.3">
    <property type="protein sequence ID" value="AET4Gv20251400.3"/>
    <property type="gene ID" value="AET4Gv20251400"/>
</dbReference>
<name>A0A453HP02_AEGTS</name>
<dbReference type="InterPro" id="IPR032675">
    <property type="entry name" value="LRR_dom_sf"/>
</dbReference>
<dbReference type="InterPro" id="IPR006566">
    <property type="entry name" value="FBD"/>
</dbReference>
<dbReference type="SUPFAM" id="SSF52047">
    <property type="entry name" value="RNI-like"/>
    <property type="match status" value="1"/>
</dbReference>
<dbReference type="InterPro" id="IPR055302">
    <property type="entry name" value="F-box_dom-containing"/>
</dbReference>
<dbReference type="InterPro" id="IPR053781">
    <property type="entry name" value="F-box_AtFBL13-like"/>
</dbReference>